<dbReference type="EMBL" id="BAABIL010000204">
    <property type="protein sequence ID" value="GAA4975358.1"/>
    <property type="molecule type" value="Genomic_DNA"/>
</dbReference>
<protein>
    <submittedName>
        <fullName evidence="1">Uncharacterized protein</fullName>
    </submittedName>
</protein>
<proteinExistence type="predicted"/>
<dbReference type="Proteomes" id="UP001501195">
    <property type="component" value="Unassembled WGS sequence"/>
</dbReference>
<organism evidence="1 2">
    <name type="scientific">Kineococcus glutinatus</name>
    <dbReference type="NCBI Taxonomy" id="1070872"/>
    <lineage>
        <taxon>Bacteria</taxon>
        <taxon>Bacillati</taxon>
        <taxon>Actinomycetota</taxon>
        <taxon>Actinomycetes</taxon>
        <taxon>Kineosporiales</taxon>
        <taxon>Kineosporiaceae</taxon>
        <taxon>Kineococcus</taxon>
    </lineage>
</organism>
<name>A0ABP9HPT4_9ACTN</name>
<sequence length="100" mass="11180">MREMIQDDSTIKMQEALADVAHKVATLRAWAGLSDEHINFGVATARRDSAIARALQEPSLRLQLSSMLGEASFTWHKSLNRLDTRVADDLVTIFLSPKKD</sequence>
<gene>
    <name evidence="1" type="ORF">GCM10023225_15580</name>
</gene>
<evidence type="ECO:0000313" key="1">
    <source>
        <dbReference type="EMBL" id="GAA4975358.1"/>
    </source>
</evidence>
<keyword evidence="2" id="KW-1185">Reference proteome</keyword>
<evidence type="ECO:0000313" key="2">
    <source>
        <dbReference type="Proteomes" id="UP001501195"/>
    </source>
</evidence>
<reference evidence="2" key="1">
    <citation type="journal article" date="2019" name="Int. J. Syst. Evol. Microbiol.">
        <title>The Global Catalogue of Microorganisms (GCM) 10K type strain sequencing project: providing services to taxonomists for standard genome sequencing and annotation.</title>
        <authorList>
            <consortium name="The Broad Institute Genomics Platform"/>
            <consortium name="The Broad Institute Genome Sequencing Center for Infectious Disease"/>
            <person name="Wu L."/>
            <person name="Ma J."/>
        </authorList>
    </citation>
    <scope>NUCLEOTIDE SEQUENCE [LARGE SCALE GENOMIC DNA]</scope>
    <source>
        <strain evidence="2">JCM 18126</strain>
    </source>
</reference>
<accession>A0ABP9HPT4</accession>
<comment type="caution">
    <text evidence="1">The sequence shown here is derived from an EMBL/GenBank/DDBJ whole genome shotgun (WGS) entry which is preliminary data.</text>
</comment>